<protein>
    <submittedName>
        <fullName evidence="1">Uncharacterized protein</fullName>
    </submittedName>
</protein>
<organism evidence="1 2">
    <name type="scientific">Microbacterium foliorum</name>
    <dbReference type="NCBI Taxonomy" id="104336"/>
    <lineage>
        <taxon>Bacteria</taxon>
        <taxon>Bacillati</taxon>
        <taxon>Actinomycetota</taxon>
        <taxon>Actinomycetes</taxon>
        <taxon>Micrococcales</taxon>
        <taxon>Microbacteriaceae</taxon>
        <taxon>Microbacterium</taxon>
    </lineage>
</organism>
<dbReference type="RefSeq" id="WP_045253816.1">
    <property type="nucleotide sequence ID" value="NZ_CP031425.1"/>
</dbReference>
<sequence length="144" mass="15369">MTDVWTDLAAEFLHLYPRGTRLLAVAGADAGRSRRAADDLAAALTAAGQSVERVHTDDSDSRALRDVVISPFRANDTAGTVLIVSGPAALLSPEARGLWNFTLWQLVGDEQPHTIASALVDVTDPEHPTRRFADYCALPAAFGS</sequence>
<evidence type="ECO:0000313" key="1">
    <source>
        <dbReference type="EMBL" id="KJL22293.1"/>
    </source>
</evidence>
<evidence type="ECO:0000313" key="2">
    <source>
        <dbReference type="Proteomes" id="UP000033572"/>
    </source>
</evidence>
<dbReference type="EMBL" id="JYIU01000039">
    <property type="protein sequence ID" value="KJL22293.1"/>
    <property type="molecule type" value="Genomic_DNA"/>
</dbReference>
<name>A0A0F0KN47_9MICO</name>
<dbReference type="PATRIC" id="fig|104336.4.peg.1446"/>
<gene>
    <name evidence="1" type="ORF">RN50_01411</name>
</gene>
<dbReference type="Proteomes" id="UP000033572">
    <property type="component" value="Unassembled WGS sequence"/>
</dbReference>
<dbReference type="KEGG" id="mfol:DXT68_13035"/>
<proteinExistence type="predicted"/>
<accession>A0A0F0KN47</accession>
<keyword evidence="2" id="KW-1185">Reference proteome</keyword>
<dbReference type="GeneID" id="94445322"/>
<dbReference type="AlphaFoldDB" id="A0A0F0KN47"/>
<comment type="caution">
    <text evidence="1">The sequence shown here is derived from an EMBL/GenBank/DDBJ whole genome shotgun (WGS) entry which is preliminary data.</text>
</comment>
<reference evidence="1 2" key="1">
    <citation type="submission" date="2015-02" db="EMBL/GenBank/DDBJ databases">
        <title>Draft genome sequences of ten Microbacterium spp. with emphasis on heavy metal contaminated environments.</title>
        <authorList>
            <person name="Corretto E."/>
        </authorList>
    </citation>
    <scope>NUCLEOTIDE SEQUENCE [LARGE SCALE GENOMIC DNA]</scope>
    <source>
        <strain evidence="1 2">DSM 12966</strain>
    </source>
</reference>